<dbReference type="EMBL" id="MU151600">
    <property type="protein sequence ID" value="KAF9442597.1"/>
    <property type="molecule type" value="Genomic_DNA"/>
</dbReference>
<proteinExistence type="predicted"/>
<sequence length="147" mass="16607">MYPESIFAANLERWGVLKTVPLQSFKFNDIRFDLHPQIYRYEEGGANLQVGWHTAGRGDVVPALERMFRAAKIVNSRGEEPTDFEGMNVSDEPTWQADLETNLAAWTDMAPSHPVTMFGRGRKSCACFQFNVPGELWVLTLPCVQPS</sequence>
<reference evidence="1" key="1">
    <citation type="submission" date="2020-11" db="EMBL/GenBank/DDBJ databases">
        <authorList>
            <consortium name="DOE Joint Genome Institute"/>
            <person name="Ahrendt S."/>
            <person name="Riley R."/>
            <person name="Andreopoulos W."/>
            <person name="Labutti K."/>
            <person name="Pangilinan J."/>
            <person name="Ruiz-Duenas F.J."/>
            <person name="Barrasa J.M."/>
            <person name="Sanchez-Garcia M."/>
            <person name="Camarero S."/>
            <person name="Miyauchi S."/>
            <person name="Serrano A."/>
            <person name="Linde D."/>
            <person name="Babiker R."/>
            <person name="Drula E."/>
            <person name="Ayuso-Fernandez I."/>
            <person name="Pacheco R."/>
            <person name="Padilla G."/>
            <person name="Ferreira P."/>
            <person name="Barriuso J."/>
            <person name="Kellner H."/>
            <person name="Castanera R."/>
            <person name="Alfaro M."/>
            <person name="Ramirez L."/>
            <person name="Pisabarro A.G."/>
            <person name="Kuo A."/>
            <person name="Tritt A."/>
            <person name="Lipzen A."/>
            <person name="He G."/>
            <person name="Yan M."/>
            <person name="Ng V."/>
            <person name="Cullen D."/>
            <person name="Martin F."/>
            <person name="Rosso M.-N."/>
            <person name="Henrissat B."/>
            <person name="Hibbett D."/>
            <person name="Martinez A.T."/>
            <person name="Grigoriev I.V."/>
        </authorList>
    </citation>
    <scope>NUCLEOTIDE SEQUENCE</scope>
    <source>
        <strain evidence="1">MF-IS2</strain>
    </source>
</reference>
<name>A0A9P6BX33_9AGAR</name>
<dbReference type="AlphaFoldDB" id="A0A9P6BX33"/>
<evidence type="ECO:0000313" key="2">
    <source>
        <dbReference type="Proteomes" id="UP000807342"/>
    </source>
</evidence>
<evidence type="ECO:0000313" key="1">
    <source>
        <dbReference type="EMBL" id="KAF9442597.1"/>
    </source>
</evidence>
<gene>
    <name evidence="1" type="ORF">P691DRAFT_810403</name>
</gene>
<comment type="caution">
    <text evidence="1">The sequence shown here is derived from an EMBL/GenBank/DDBJ whole genome shotgun (WGS) entry which is preliminary data.</text>
</comment>
<accession>A0A9P6BX33</accession>
<keyword evidence="2" id="KW-1185">Reference proteome</keyword>
<protein>
    <submittedName>
        <fullName evidence="1">Uncharacterized protein</fullName>
    </submittedName>
</protein>
<organism evidence="1 2">
    <name type="scientific">Macrolepiota fuliginosa MF-IS2</name>
    <dbReference type="NCBI Taxonomy" id="1400762"/>
    <lineage>
        <taxon>Eukaryota</taxon>
        <taxon>Fungi</taxon>
        <taxon>Dikarya</taxon>
        <taxon>Basidiomycota</taxon>
        <taxon>Agaricomycotina</taxon>
        <taxon>Agaricomycetes</taxon>
        <taxon>Agaricomycetidae</taxon>
        <taxon>Agaricales</taxon>
        <taxon>Agaricineae</taxon>
        <taxon>Agaricaceae</taxon>
        <taxon>Macrolepiota</taxon>
    </lineage>
</organism>
<dbReference type="Proteomes" id="UP000807342">
    <property type="component" value="Unassembled WGS sequence"/>
</dbReference>